<proteinExistence type="predicted"/>
<evidence type="ECO:0000313" key="2">
    <source>
        <dbReference type="EMBL" id="NEZ64811.1"/>
    </source>
</evidence>
<accession>A0A6M0S9Y2</accession>
<protein>
    <submittedName>
        <fullName evidence="2">Uncharacterized protein</fullName>
    </submittedName>
</protein>
<evidence type="ECO:0000313" key="3">
    <source>
        <dbReference type="Proteomes" id="UP000473574"/>
    </source>
</evidence>
<keyword evidence="1" id="KW-0175">Coiled coil</keyword>
<dbReference type="AlphaFoldDB" id="A0A6M0S9Y2"/>
<dbReference type="Proteomes" id="UP000473574">
    <property type="component" value="Unassembled WGS sequence"/>
</dbReference>
<dbReference type="RefSeq" id="WP_163665376.1">
    <property type="nucleotide sequence ID" value="NZ_QZCE01000002.1"/>
</dbReference>
<name>A0A6M0S9Y2_9CYAN</name>
<gene>
    <name evidence="2" type="ORF">D0962_18805</name>
</gene>
<feature type="coiled-coil region" evidence="1">
    <location>
        <begin position="11"/>
        <end position="38"/>
    </location>
</feature>
<reference evidence="2 3" key="1">
    <citation type="journal article" date="2020" name="Microb. Ecol.">
        <title>Ecogenomics of the Marine Benthic Filamentous Cyanobacterium Adonisia.</title>
        <authorList>
            <person name="Walter J.M."/>
            <person name="Coutinho F.H."/>
            <person name="Leomil L."/>
            <person name="Hargreaves P.I."/>
            <person name="Campeao M.E."/>
            <person name="Vieira V.V."/>
            <person name="Silva B.S."/>
            <person name="Fistarol G.O."/>
            <person name="Salomon P.S."/>
            <person name="Sawabe T."/>
            <person name="Mino S."/>
            <person name="Hosokawa M."/>
            <person name="Miyashita H."/>
            <person name="Maruyama F."/>
            <person name="van Verk M.C."/>
            <person name="Dutilh B.E."/>
            <person name="Thompson C.C."/>
            <person name="Thompson F.L."/>
        </authorList>
    </citation>
    <scope>NUCLEOTIDE SEQUENCE [LARGE SCALE GENOMIC DNA]</scope>
    <source>
        <strain evidence="2 3">CCMR0082</strain>
    </source>
</reference>
<evidence type="ECO:0000256" key="1">
    <source>
        <dbReference type="SAM" id="Coils"/>
    </source>
</evidence>
<dbReference type="EMBL" id="QZCE01000002">
    <property type="protein sequence ID" value="NEZ64811.1"/>
    <property type="molecule type" value="Genomic_DNA"/>
</dbReference>
<organism evidence="2 3">
    <name type="scientific">Adonisia turfae CCMR0082</name>
    <dbReference type="NCBI Taxonomy" id="2304604"/>
    <lineage>
        <taxon>Bacteria</taxon>
        <taxon>Bacillati</taxon>
        <taxon>Cyanobacteriota</taxon>
        <taxon>Adonisia</taxon>
        <taxon>Adonisia turfae</taxon>
    </lineage>
</organism>
<sequence length="113" mass="13162">MERQPEIITLLNTMIQKLEILERDTKELRCENQQLRIDLLKHTATGWQSPLVVARALGFEGSDLSVVKKMHRLRDKGTFSRIGKHYRVLNSGNRPTYQYHIENCDKALTKRTA</sequence>
<comment type="caution">
    <text evidence="2">The sequence shown here is derived from an EMBL/GenBank/DDBJ whole genome shotgun (WGS) entry which is preliminary data.</text>
</comment>